<keyword evidence="2" id="KW-1133">Transmembrane helix</keyword>
<dbReference type="AlphaFoldDB" id="A0LQX1"/>
<dbReference type="OrthoDB" id="5187941at2"/>
<reference evidence="3 4" key="1">
    <citation type="journal article" date="2009" name="Genome Res.">
        <title>Complete genome of the cellulolytic thermophile Acidothermus cellulolyticus 11B provides insights into its ecophysiological and evolutionary adaptations.</title>
        <authorList>
            <person name="Barabote R.D."/>
            <person name="Xie G."/>
            <person name="Leu D.H."/>
            <person name="Normand P."/>
            <person name="Necsulea A."/>
            <person name="Daubin V."/>
            <person name="Medigue C."/>
            <person name="Adney W.S."/>
            <person name="Xu X.C."/>
            <person name="Lapidus A."/>
            <person name="Parales R.E."/>
            <person name="Detter C."/>
            <person name="Pujic P."/>
            <person name="Bruce D."/>
            <person name="Lavire C."/>
            <person name="Challacombe J.F."/>
            <person name="Brettin T.S."/>
            <person name="Berry A.M."/>
        </authorList>
    </citation>
    <scope>NUCLEOTIDE SEQUENCE [LARGE SCALE GENOMIC DNA]</scope>
    <source>
        <strain evidence="4">ATCC 43068 / DSM 8971 / 11B</strain>
    </source>
</reference>
<dbReference type="EMBL" id="CP000481">
    <property type="protein sequence ID" value="ABK51831.1"/>
    <property type="molecule type" value="Genomic_DNA"/>
</dbReference>
<keyword evidence="4" id="KW-1185">Reference proteome</keyword>
<sequence length="146" mass="16455">MRSVLRTALRPRWWPRHLLLVVIVAGFCFLGHWQWDVSVSPRGSLQNTLYAFQWWAMALIVIYGWWRLLYEEAHPERRPRPAGGAGEPPGVPSGHPPTPAAPAEAATDGGTWMFPVPNAPDEEDDEELAAYNAYLARLNARADARR</sequence>
<evidence type="ECO:0000256" key="2">
    <source>
        <dbReference type="SAM" id="Phobius"/>
    </source>
</evidence>
<evidence type="ECO:0000313" key="4">
    <source>
        <dbReference type="Proteomes" id="UP000008221"/>
    </source>
</evidence>
<dbReference type="InParanoid" id="A0LQX1"/>
<accession>A0LQX1</accession>
<name>A0LQX1_ACIC1</name>
<evidence type="ECO:0000313" key="3">
    <source>
        <dbReference type="EMBL" id="ABK51831.1"/>
    </source>
</evidence>
<dbReference type="KEGG" id="ace:Acel_0055"/>
<evidence type="ECO:0000256" key="1">
    <source>
        <dbReference type="SAM" id="MobiDB-lite"/>
    </source>
</evidence>
<keyword evidence="2" id="KW-0812">Transmembrane</keyword>
<dbReference type="Proteomes" id="UP000008221">
    <property type="component" value="Chromosome"/>
</dbReference>
<evidence type="ECO:0008006" key="5">
    <source>
        <dbReference type="Google" id="ProtNLM"/>
    </source>
</evidence>
<feature type="compositionally biased region" description="Pro residues" evidence="1">
    <location>
        <begin position="89"/>
        <end position="100"/>
    </location>
</feature>
<gene>
    <name evidence="3" type="ordered locus">Acel_0055</name>
</gene>
<feature type="transmembrane region" description="Helical" evidence="2">
    <location>
        <begin position="52"/>
        <end position="70"/>
    </location>
</feature>
<protein>
    <recommendedName>
        <fullName evidence="5">DNA-binding transcriptional regulator of glucitol operon</fullName>
    </recommendedName>
</protein>
<organism evidence="3 4">
    <name type="scientific">Acidothermus cellulolyticus (strain ATCC 43068 / DSM 8971 / 11B)</name>
    <dbReference type="NCBI Taxonomy" id="351607"/>
    <lineage>
        <taxon>Bacteria</taxon>
        <taxon>Bacillati</taxon>
        <taxon>Actinomycetota</taxon>
        <taxon>Actinomycetes</taxon>
        <taxon>Acidothermales</taxon>
        <taxon>Acidothermaceae</taxon>
        <taxon>Acidothermus</taxon>
    </lineage>
</organism>
<feature type="transmembrane region" description="Helical" evidence="2">
    <location>
        <begin position="12"/>
        <end position="32"/>
    </location>
</feature>
<dbReference type="HOGENOM" id="CLU_122754_0_0_11"/>
<keyword evidence="2" id="KW-0472">Membrane</keyword>
<feature type="region of interest" description="Disordered" evidence="1">
    <location>
        <begin position="76"/>
        <end position="119"/>
    </location>
</feature>
<proteinExistence type="predicted"/>
<dbReference type="STRING" id="351607.Acel_0055"/>